<dbReference type="EC" id="3.4.21.53" evidence="1"/>
<dbReference type="InterPro" id="IPR001478">
    <property type="entry name" value="PDZ"/>
</dbReference>
<dbReference type="PROSITE" id="PS51786">
    <property type="entry name" value="LON_PROTEOLYTIC"/>
    <property type="match status" value="1"/>
</dbReference>
<dbReference type="InterPro" id="IPR036034">
    <property type="entry name" value="PDZ_sf"/>
</dbReference>
<protein>
    <recommendedName>
        <fullName evidence="1">endopeptidase La</fullName>
        <ecNumber evidence="1">3.4.21.53</ecNumber>
    </recommendedName>
</protein>
<comment type="similarity">
    <text evidence="1">Belongs to the peptidase S16 family.</text>
</comment>
<dbReference type="Gene3D" id="3.30.230.10">
    <property type="match status" value="1"/>
</dbReference>
<reference evidence="4" key="2">
    <citation type="submission" date="2020-09" db="EMBL/GenBank/DDBJ databases">
        <authorList>
            <person name="Sun Q."/>
            <person name="Ohkuma M."/>
        </authorList>
    </citation>
    <scope>NUCLEOTIDE SEQUENCE</scope>
    <source>
        <strain evidence="4">JCM 3091</strain>
    </source>
</reference>
<dbReference type="GO" id="GO:0005524">
    <property type="term" value="F:ATP binding"/>
    <property type="evidence" value="ECO:0007669"/>
    <property type="project" value="InterPro"/>
</dbReference>
<dbReference type="GO" id="GO:0004252">
    <property type="term" value="F:serine-type endopeptidase activity"/>
    <property type="evidence" value="ECO:0007669"/>
    <property type="project" value="UniProtKB-UniRule"/>
</dbReference>
<dbReference type="SUPFAM" id="SSF54211">
    <property type="entry name" value="Ribosomal protein S5 domain 2-like"/>
    <property type="match status" value="1"/>
</dbReference>
<feature type="active site" evidence="1">
    <location>
        <position position="227"/>
    </location>
</feature>
<feature type="active site" evidence="1">
    <location>
        <position position="272"/>
    </location>
</feature>
<evidence type="ECO:0000259" key="3">
    <source>
        <dbReference type="PROSITE" id="PS51786"/>
    </source>
</evidence>
<dbReference type="PROSITE" id="PS50106">
    <property type="entry name" value="PDZ"/>
    <property type="match status" value="1"/>
</dbReference>
<accession>A0A8J3BIG3</accession>
<keyword evidence="1" id="KW-0378">Hydrolase</keyword>
<name>A0A8J3BIG3_9ACTN</name>
<evidence type="ECO:0000313" key="5">
    <source>
        <dbReference type="Proteomes" id="UP000662200"/>
    </source>
</evidence>
<dbReference type="SUPFAM" id="SSF50156">
    <property type="entry name" value="PDZ domain-like"/>
    <property type="match status" value="1"/>
</dbReference>
<organism evidence="4 5">
    <name type="scientific">Pilimelia terevasa</name>
    <dbReference type="NCBI Taxonomy" id="53372"/>
    <lineage>
        <taxon>Bacteria</taxon>
        <taxon>Bacillati</taxon>
        <taxon>Actinomycetota</taxon>
        <taxon>Actinomycetes</taxon>
        <taxon>Micromonosporales</taxon>
        <taxon>Micromonosporaceae</taxon>
        <taxon>Pilimelia</taxon>
    </lineage>
</organism>
<evidence type="ECO:0000259" key="2">
    <source>
        <dbReference type="PROSITE" id="PS50106"/>
    </source>
</evidence>
<dbReference type="Gene3D" id="2.30.42.10">
    <property type="match status" value="1"/>
</dbReference>
<keyword evidence="5" id="KW-1185">Reference proteome</keyword>
<proteinExistence type="inferred from homology"/>
<dbReference type="GO" id="GO:0004176">
    <property type="term" value="F:ATP-dependent peptidase activity"/>
    <property type="evidence" value="ECO:0007669"/>
    <property type="project" value="UniProtKB-UniRule"/>
</dbReference>
<sequence length="329" mass="33382">MLVGAILVGVLLAGLLSAPVPYVILGAGPTVNTVGDADGKPVIEVSGVPTSASAGQLRLTTVGVQGRTDLIAAIAAWFDDREAVVPRELIYPPGRDEKEVDKQNAEEFTRSQTSAETVALRKLGHPLRITVTQVLPDGAAAGVLRDGDVITAVDGAPVTSGQALTAAVLAKPAGTAFRVGYTRDGRPATAAVTSRAVDGKPRIGVQIEPRPPFSLKIQVGDDIGGPSAGLMFALGIIDKLTPEDLTGGKVIAGTGTIDDDGKVGPIGGIPQKLVGARAAGATYFLAPADNCAEAAANPVAGLTLARVSTLDEALAALTDIRAGRTPRPC</sequence>
<evidence type="ECO:0000313" key="4">
    <source>
        <dbReference type="EMBL" id="GGK17137.1"/>
    </source>
</evidence>
<dbReference type="SMART" id="SM00228">
    <property type="entry name" value="PDZ"/>
    <property type="match status" value="1"/>
</dbReference>
<dbReference type="Proteomes" id="UP000662200">
    <property type="component" value="Unassembled WGS sequence"/>
</dbReference>
<reference evidence="4" key="1">
    <citation type="journal article" date="2014" name="Int. J. Syst. Evol. Microbiol.">
        <title>Complete genome sequence of Corynebacterium casei LMG S-19264T (=DSM 44701T), isolated from a smear-ripened cheese.</title>
        <authorList>
            <consortium name="US DOE Joint Genome Institute (JGI-PGF)"/>
            <person name="Walter F."/>
            <person name="Albersmeier A."/>
            <person name="Kalinowski J."/>
            <person name="Ruckert C."/>
        </authorList>
    </citation>
    <scope>NUCLEOTIDE SEQUENCE</scope>
    <source>
        <strain evidence="4">JCM 3091</strain>
    </source>
</reference>
<dbReference type="InterPro" id="IPR008269">
    <property type="entry name" value="Lon_proteolytic"/>
</dbReference>
<dbReference type="AlphaFoldDB" id="A0A8J3BIG3"/>
<dbReference type="InterPro" id="IPR027065">
    <property type="entry name" value="Lon_Prtase"/>
</dbReference>
<dbReference type="Pfam" id="PF13180">
    <property type="entry name" value="PDZ_2"/>
    <property type="match status" value="1"/>
</dbReference>
<comment type="caution">
    <text evidence="4">The sequence shown here is derived from an EMBL/GenBank/DDBJ whole genome shotgun (WGS) entry which is preliminary data.</text>
</comment>
<dbReference type="InterPro" id="IPR020568">
    <property type="entry name" value="Ribosomal_Su5_D2-typ_SF"/>
</dbReference>
<comment type="catalytic activity">
    <reaction evidence="1">
        <text>Hydrolysis of proteins in presence of ATP.</text>
        <dbReference type="EC" id="3.4.21.53"/>
    </reaction>
</comment>
<keyword evidence="1" id="KW-0720">Serine protease</keyword>
<keyword evidence="1" id="KW-0645">Protease</keyword>
<feature type="domain" description="PDZ" evidence="2">
    <location>
        <begin position="129"/>
        <end position="185"/>
    </location>
</feature>
<dbReference type="Pfam" id="PF05362">
    <property type="entry name" value="Lon_C"/>
    <property type="match status" value="1"/>
</dbReference>
<dbReference type="PANTHER" id="PTHR10046">
    <property type="entry name" value="ATP DEPENDENT LON PROTEASE FAMILY MEMBER"/>
    <property type="match status" value="1"/>
</dbReference>
<dbReference type="GO" id="GO:0006508">
    <property type="term" value="P:proteolysis"/>
    <property type="evidence" value="ECO:0007669"/>
    <property type="project" value="UniProtKB-KW"/>
</dbReference>
<gene>
    <name evidence="4" type="ORF">GCM10010124_07100</name>
</gene>
<evidence type="ECO:0000256" key="1">
    <source>
        <dbReference type="PROSITE-ProRule" id="PRU01122"/>
    </source>
</evidence>
<dbReference type="InterPro" id="IPR014721">
    <property type="entry name" value="Ribsml_uS5_D2-typ_fold_subgr"/>
</dbReference>
<feature type="domain" description="Lon proteolytic" evidence="3">
    <location>
        <begin position="222"/>
        <end position="320"/>
    </location>
</feature>
<dbReference type="EMBL" id="BMQC01000002">
    <property type="protein sequence ID" value="GGK17137.1"/>
    <property type="molecule type" value="Genomic_DNA"/>
</dbReference>
<dbReference type="GO" id="GO:0030163">
    <property type="term" value="P:protein catabolic process"/>
    <property type="evidence" value="ECO:0007669"/>
    <property type="project" value="InterPro"/>
</dbReference>